<keyword evidence="5" id="KW-1015">Disulfide bond</keyword>
<dbReference type="Proteomes" id="UP001066276">
    <property type="component" value="Chromosome 1_2"/>
</dbReference>
<keyword evidence="1 6" id="KW-0645">Protease</keyword>
<comment type="caution">
    <text evidence="9">The sequence shown here is derived from an EMBL/GenBank/DDBJ whole genome shotgun (WGS) entry which is preliminary data.</text>
</comment>
<dbReference type="GO" id="GO:0004252">
    <property type="term" value="F:serine-type endopeptidase activity"/>
    <property type="evidence" value="ECO:0007669"/>
    <property type="project" value="InterPro"/>
</dbReference>
<feature type="chain" id="PRO_5043541006" description="Peptidase S1 domain-containing protein" evidence="7">
    <location>
        <begin position="25"/>
        <end position="259"/>
    </location>
</feature>
<keyword evidence="3 6" id="KW-0378">Hydrolase</keyword>
<dbReference type="FunFam" id="2.40.10.10:FF:000120">
    <property type="entry name" value="Putative serine protease"/>
    <property type="match status" value="1"/>
</dbReference>
<dbReference type="InterPro" id="IPR043504">
    <property type="entry name" value="Peptidase_S1_PA_chymotrypsin"/>
</dbReference>
<proteinExistence type="predicted"/>
<dbReference type="Pfam" id="PF00089">
    <property type="entry name" value="Trypsin"/>
    <property type="match status" value="1"/>
</dbReference>
<feature type="domain" description="Peptidase S1" evidence="8">
    <location>
        <begin position="26"/>
        <end position="256"/>
    </location>
</feature>
<dbReference type="Gene3D" id="2.40.10.10">
    <property type="entry name" value="Trypsin-like serine proteases"/>
    <property type="match status" value="2"/>
</dbReference>
<evidence type="ECO:0000313" key="10">
    <source>
        <dbReference type="Proteomes" id="UP001066276"/>
    </source>
</evidence>
<dbReference type="SMART" id="SM00020">
    <property type="entry name" value="Tryp_SPc"/>
    <property type="match status" value="1"/>
</dbReference>
<evidence type="ECO:0000256" key="2">
    <source>
        <dbReference type="ARBA" id="ARBA00022729"/>
    </source>
</evidence>
<evidence type="ECO:0000313" key="9">
    <source>
        <dbReference type="EMBL" id="KAJ1209982.1"/>
    </source>
</evidence>
<dbReference type="PROSITE" id="PS00134">
    <property type="entry name" value="TRYPSIN_HIS"/>
    <property type="match status" value="1"/>
</dbReference>
<dbReference type="PROSITE" id="PS00135">
    <property type="entry name" value="TRYPSIN_SER"/>
    <property type="match status" value="1"/>
</dbReference>
<evidence type="ECO:0000256" key="3">
    <source>
        <dbReference type="ARBA" id="ARBA00022801"/>
    </source>
</evidence>
<keyword evidence="4 6" id="KW-0720">Serine protease</keyword>
<dbReference type="PANTHER" id="PTHR24271">
    <property type="entry name" value="KALLIKREIN-RELATED"/>
    <property type="match status" value="1"/>
</dbReference>
<dbReference type="SUPFAM" id="SSF50494">
    <property type="entry name" value="Trypsin-like serine proteases"/>
    <property type="match status" value="1"/>
</dbReference>
<protein>
    <recommendedName>
        <fullName evidence="8">Peptidase S1 domain-containing protein</fullName>
    </recommendedName>
</protein>
<organism evidence="9 10">
    <name type="scientific">Pleurodeles waltl</name>
    <name type="common">Iberian ribbed newt</name>
    <dbReference type="NCBI Taxonomy" id="8319"/>
    <lineage>
        <taxon>Eukaryota</taxon>
        <taxon>Metazoa</taxon>
        <taxon>Chordata</taxon>
        <taxon>Craniata</taxon>
        <taxon>Vertebrata</taxon>
        <taxon>Euteleostomi</taxon>
        <taxon>Amphibia</taxon>
        <taxon>Batrachia</taxon>
        <taxon>Caudata</taxon>
        <taxon>Salamandroidea</taxon>
        <taxon>Salamandridae</taxon>
        <taxon>Pleurodelinae</taxon>
        <taxon>Pleurodeles</taxon>
    </lineage>
</organism>
<dbReference type="AlphaFoldDB" id="A0AAV7WB71"/>
<evidence type="ECO:0000256" key="4">
    <source>
        <dbReference type="ARBA" id="ARBA00022825"/>
    </source>
</evidence>
<dbReference type="PANTHER" id="PTHR24271:SF52">
    <property type="entry name" value="GRANZYME K"/>
    <property type="match status" value="1"/>
</dbReference>
<feature type="signal peptide" evidence="7">
    <location>
        <begin position="1"/>
        <end position="24"/>
    </location>
</feature>
<gene>
    <name evidence="9" type="ORF">NDU88_005351</name>
</gene>
<evidence type="ECO:0000256" key="6">
    <source>
        <dbReference type="RuleBase" id="RU363034"/>
    </source>
</evidence>
<dbReference type="InterPro" id="IPR001314">
    <property type="entry name" value="Peptidase_S1A"/>
</dbReference>
<keyword evidence="10" id="KW-1185">Reference proteome</keyword>
<evidence type="ECO:0000259" key="8">
    <source>
        <dbReference type="PROSITE" id="PS50240"/>
    </source>
</evidence>
<dbReference type="GO" id="GO:0006508">
    <property type="term" value="P:proteolysis"/>
    <property type="evidence" value="ECO:0007669"/>
    <property type="project" value="UniProtKB-KW"/>
</dbReference>
<evidence type="ECO:0000256" key="5">
    <source>
        <dbReference type="ARBA" id="ARBA00023157"/>
    </source>
</evidence>
<evidence type="ECO:0000256" key="1">
    <source>
        <dbReference type="ARBA" id="ARBA00022670"/>
    </source>
</evidence>
<evidence type="ECO:0000256" key="7">
    <source>
        <dbReference type="SAM" id="SignalP"/>
    </source>
</evidence>
<sequence>MRLSFTIAASAALLFLILPGDSCMEIIGGTEVAAHSRPYMALIRDNGFLRCGGTLIKDDWVLTAAHCNITKKTSSVILGVHQQLANETEQQTFIIKKTIPHPCFNRRTHDNDIMLLQLNKKAKRSKAVSPYPPPSKGGDVKEGTVCEAAGWGQKNKNRIPAKALMAVNLTVISRSTCNNHSSYKPNVVITMNMLCAGEKNGGKDTCNGDSGGPLICNRELRGITSFGPTQCGTAGKPSVYTLLTDDYLNWIRKMTGGDL</sequence>
<dbReference type="InterPro" id="IPR018114">
    <property type="entry name" value="TRYPSIN_HIS"/>
</dbReference>
<dbReference type="InterPro" id="IPR001254">
    <property type="entry name" value="Trypsin_dom"/>
</dbReference>
<dbReference type="PROSITE" id="PS50240">
    <property type="entry name" value="TRYPSIN_DOM"/>
    <property type="match status" value="1"/>
</dbReference>
<dbReference type="CDD" id="cd00190">
    <property type="entry name" value="Tryp_SPc"/>
    <property type="match status" value="1"/>
</dbReference>
<dbReference type="InterPro" id="IPR009003">
    <property type="entry name" value="Peptidase_S1_PA"/>
</dbReference>
<keyword evidence="2 7" id="KW-0732">Signal</keyword>
<name>A0AAV7WB71_PLEWA</name>
<dbReference type="EMBL" id="JANPWB010000002">
    <property type="protein sequence ID" value="KAJ1209982.1"/>
    <property type="molecule type" value="Genomic_DNA"/>
</dbReference>
<accession>A0AAV7WB71</accession>
<dbReference type="InterPro" id="IPR033116">
    <property type="entry name" value="TRYPSIN_SER"/>
</dbReference>
<dbReference type="PRINTS" id="PR00722">
    <property type="entry name" value="CHYMOTRYPSIN"/>
</dbReference>
<reference evidence="9" key="1">
    <citation type="journal article" date="2022" name="bioRxiv">
        <title>Sequencing and chromosome-scale assembly of the giantPleurodeles waltlgenome.</title>
        <authorList>
            <person name="Brown T."/>
            <person name="Elewa A."/>
            <person name="Iarovenko S."/>
            <person name="Subramanian E."/>
            <person name="Araus A.J."/>
            <person name="Petzold A."/>
            <person name="Susuki M."/>
            <person name="Suzuki K.-i.T."/>
            <person name="Hayashi T."/>
            <person name="Toyoda A."/>
            <person name="Oliveira C."/>
            <person name="Osipova E."/>
            <person name="Leigh N.D."/>
            <person name="Simon A."/>
            <person name="Yun M.H."/>
        </authorList>
    </citation>
    <scope>NUCLEOTIDE SEQUENCE</scope>
    <source>
        <strain evidence="9">20211129_DDA</strain>
        <tissue evidence="9">Liver</tissue>
    </source>
</reference>